<feature type="compositionally biased region" description="Low complexity" evidence="1">
    <location>
        <begin position="204"/>
        <end position="213"/>
    </location>
</feature>
<dbReference type="GO" id="GO:0004386">
    <property type="term" value="F:helicase activity"/>
    <property type="evidence" value="ECO:0007669"/>
    <property type="project" value="UniProtKB-KW"/>
</dbReference>
<reference evidence="2" key="1">
    <citation type="journal article" date="2012" name="Nature">
        <title>The oyster genome reveals stress adaptation and complexity of shell formation.</title>
        <authorList>
            <person name="Zhang G."/>
            <person name="Fang X."/>
            <person name="Guo X."/>
            <person name="Li L."/>
            <person name="Luo R."/>
            <person name="Xu F."/>
            <person name="Yang P."/>
            <person name="Zhang L."/>
            <person name="Wang X."/>
            <person name="Qi H."/>
            <person name="Xiong Z."/>
            <person name="Que H."/>
            <person name="Xie Y."/>
            <person name="Holland P.W."/>
            <person name="Paps J."/>
            <person name="Zhu Y."/>
            <person name="Wu F."/>
            <person name="Chen Y."/>
            <person name="Wang J."/>
            <person name="Peng C."/>
            <person name="Meng J."/>
            <person name="Yang L."/>
            <person name="Liu J."/>
            <person name="Wen B."/>
            <person name="Zhang N."/>
            <person name="Huang Z."/>
            <person name="Zhu Q."/>
            <person name="Feng Y."/>
            <person name="Mount A."/>
            <person name="Hedgecock D."/>
            <person name="Xu Z."/>
            <person name="Liu Y."/>
            <person name="Domazet-Loso T."/>
            <person name="Du Y."/>
            <person name="Sun X."/>
            <person name="Zhang S."/>
            <person name="Liu B."/>
            <person name="Cheng P."/>
            <person name="Jiang X."/>
            <person name="Li J."/>
            <person name="Fan D."/>
            <person name="Wang W."/>
            <person name="Fu W."/>
            <person name="Wang T."/>
            <person name="Wang B."/>
            <person name="Zhang J."/>
            <person name="Peng Z."/>
            <person name="Li Y."/>
            <person name="Li N."/>
            <person name="Wang J."/>
            <person name="Chen M."/>
            <person name="He Y."/>
            <person name="Tan F."/>
            <person name="Song X."/>
            <person name="Zheng Q."/>
            <person name="Huang R."/>
            <person name="Yang H."/>
            <person name="Du X."/>
            <person name="Chen L."/>
            <person name="Yang M."/>
            <person name="Gaffney P.M."/>
            <person name="Wang S."/>
            <person name="Luo L."/>
            <person name="She Z."/>
            <person name="Ming Y."/>
            <person name="Huang W."/>
            <person name="Zhang S."/>
            <person name="Huang B."/>
            <person name="Zhang Y."/>
            <person name="Qu T."/>
            <person name="Ni P."/>
            <person name="Miao G."/>
            <person name="Wang J."/>
            <person name="Wang Q."/>
            <person name="Steinberg C.E."/>
            <person name="Wang H."/>
            <person name="Li N."/>
            <person name="Qian L."/>
            <person name="Zhang G."/>
            <person name="Li Y."/>
            <person name="Yang H."/>
            <person name="Liu X."/>
            <person name="Wang J."/>
            <person name="Yin Y."/>
            <person name="Wang J."/>
        </authorList>
    </citation>
    <scope>NUCLEOTIDE SEQUENCE [LARGE SCALE GENOMIC DNA]</scope>
    <source>
        <strain evidence="2">05x7-T-G4-1.051#20</strain>
    </source>
</reference>
<dbReference type="InterPro" id="IPR027417">
    <property type="entry name" value="P-loop_NTPase"/>
</dbReference>
<keyword evidence="2" id="KW-0347">Helicase</keyword>
<dbReference type="AlphaFoldDB" id="K1RK39"/>
<dbReference type="SMART" id="SM00487">
    <property type="entry name" value="DEXDc"/>
    <property type="match status" value="1"/>
</dbReference>
<dbReference type="Gene3D" id="3.40.50.300">
    <property type="entry name" value="P-loop containing nucleotide triphosphate hydrolases"/>
    <property type="match status" value="1"/>
</dbReference>
<dbReference type="GO" id="GO:0003676">
    <property type="term" value="F:nucleic acid binding"/>
    <property type="evidence" value="ECO:0007669"/>
    <property type="project" value="InterPro"/>
</dbReference>
<keyword evidence="2" id="KW-0547">Nucleotide-binding</keyword>
<dbReference type="HOGENOM" id="CLU_622963_0_0_1"/>
<evidence type="ECO:0000313" key="2">
    <source>
        <dbReference type="EMBL" id="EKC34571.1"/>
    </source>
</evidence>
<proteinExistence type="predicted"/>
<dbReference type="InterPro" id="IPR011545">
    <property type="entry name" value="DEAD/DEAH_box_helicase_dom"/>
</dbReference>
<name>K1RK39_MAGGI</name>
<sequence>MERINKRFVAEVREHLEPVDVLEHFPFLSDNDVYMIEQLQKSGQKKEACMKFLNLILRRESEEERLDNANRLINAFREEGYQRLVDCYENTDDEDQAAGEDFMEFLFKMTKPELMNEIDAASLIPILLAKGYIKVKDQQYLNSLHVGDRSEACRELVRRMKKKHKHWAAALFDALNETQPALLTKIDPGATNDELVQKGLVAAPESSPTPSTESDSEEEYNSDLEKYDKEVSEKTMKRKKVPEMRLRPYQLELAESAISGQNTIVCAHTGTGKTWVALHITKEHLLKNPEGMEHRKLLDFLQTFNYHLHTATKECLGMNLVFEDHHVFFLTPQILLNNINNKRISLSDVSLLIFDECHHTRKREPYNNVMKQYLTMKRKEKKVPQVVGLTATLGVGDSTTESGALQHMLKLCANLDVYDISTVTKNIEEFQKHVAIPKRG</sequence>
<dbReference type="Gene3D" id="1.10.533.10">
    <property type="entry name" value="Death Domain, Fas"/>
    <property type="match status" value="2"/>
</dbReference>
<dbReference type="GO" id="GO:0005737">
    <property type="term" value="C:cytoplasm"/>
    <property type="evidence" value="ECO:0007669"/>
    <property type="project" value="TreeGrafter"/>
</dbReference>
<gene>
    <name evidence="2" type="ORF">CGI_10010457</name>
</gene>
<dbReference type="InterPro" id="IPR014001">
    <property type="entry name" value="Helicase_ATP-bd"/>
</dbReference>
<dbReference type="GO" id="GO:0005524">
    <property type="term" value="F:ATP binding"/>
    <property type="evidence" value="ECO:0007669"/>
    <property type="project" value="InterPro"/>
</dbReference>
<dbReference type="InterPro" id="IPR051363">
    <property type="entry name" value="RLR_Helicase"/>
</dbReference>
<organism evidence="2">
    <name type="scientific">Magallana gigas</name>
    <name type="common">Pacific oyster</name>
    <name type="synonym">Crassostrea gigas</name>
    <dbReference type="NCBI Taxonomy" id="29159"/>
    <lineage>
        <taxon>Eukaryota</taxon>
        <taxon>Metazoa</taxon>
        <taxon>Spiralia</taxon>
        <taxon>Lophotrochozoa</taxon>
        <taxon>Mollusca</taxon>
        <taxon>Bivalvia</taxon>
        <taxon>Autobranchia</taxon>
        <taxon>Pteriomorphia</taxon>
        <taxon>Ostreida</taxon>
        <taxon>Ostreoidea</taxon>
        <taxon>Ostreidae</taxon>
        <taxon>Magallana</taxon>
    </lineage>
</organism>
<dbReference type="PROSITE" id="PS51192">
    <property type="entry name" value="HELICASE_ATP_BIND_1"/>
    <property type="match status" value="1"/>
</dbReference>
<keyword evidence="2" id="KW-0067">ATP-binding</keyword>
<feature type="compositionally biased region" description="Basic and acidic residues" evidence="1">
    <location>
        <begin position="223"/>
        <end position="238"/>
    </location>
</feature>
<keyword evidence="2" id="KW-0378">Hydrolase</keyword>
<dbReference type="SUPFAM" id="SSF52540">
    <property type="entry name" value="P-loop containing nucleoside triphosphate hydrolases"/>
    <property type="match status" value="1"/>
</dbReference>
<dbReference type="InParanoid" id="K1RK39"/>
<dbReference type="EMBL" id="JH822697">
    <property type="protein sequence ID" value="EKC34571.1"/>
    <property type="molecule type" value="Genomic_DNA"/>
</dbReference>
<dbReference type="InterPro" id="IPR011029">
    <property type="entry name" value="DEATH-like_dom_sf"/>
</dbReference>
<dbReference type="PANTHER" id="PTHR14074">
    <property type="entry name" value="HELICASE WITH DEATH DOMAIN-RELATED"/>
    <property type="match status" value="1"/>
</dbReference>
<evidence type="ECO:0000256" key="1">
    <source>
        <dbReference type="SAM" id="MobiDB-lite"/>
    </source>
</evidence>
<dbReference type="Pfam" id="PF00270">
    <property type="entry name" value="DEAD"/>
    <property type="match status" value="1"/>
</dbReference>
<protein>
    <submittedName>
        <fullName evidence="2">Putative ATP-dependent RNA helicase DDX58</fullName>
    </submittedName>
</protein>
<accession>K1RK39</accession>
<feature type="region of interest" description="Disordered" evidence="1">
    <location>
        <begin position="201"/>
        <end position="238"/>
    </location>
</feature>
<dbReference type="PANTHER" id="PTHR14074:SF16">
    <property type="entry name" value="ANTIVIRAL INNATE IMMUNE RESPONSE RECEPTOR RIG-I"/>
    <property type="match status" value="1"/>
</dbReference>